<dbReference type="CDD" id="cd11614">
    <property type="entry name" value="SAF_CpaB_FlgA_like"/>
    <property type="match status" value="1"/>
</dbReference>
<dbReference type="Proteomes" id="UP000466445">
    <property type="component" value="Chromosome"/>
</dbReference>
<organism evidence="2 3">
    <name type="scientific">Mycolicibacterium sarraceniae</name>
    <dbReference type="NCBI Taxonomy" id="1534348"/>
    <lineage>
        <taxon>Bacteria</taxon>
        <taxon>Bacillati</taxon>
        <taxon>Actinomycetota</taxon>
        <taxon>Actinomycetes</taxon>
        <taxon>Mycobacteriales</taxon>
        <taxon>Mycobacteriaceae</taxon>
        <taxon>Mycolicibacterium</taxon>
    </lineage>
</organism>
<feature type="domain" description="SAF" evidence="1">
    <location>
        <begin position="56"/>
        <end position="118"/>
    </location>
</feature>
<accession>A0A7I7SLH9</accession>
<dbReference type="KEGG" id="msar:MSAR_07390"/>
<dbReference type="InterPro" id="IPR013974">
    <property type="entry name" value="SAF"/>
</dbReference>
<protein>
    <recommendedName>
        <fullName evidence="1">SAF domain-containing protein</fullName>
    </recommendedName>
</protein>
<dbReference type="Gene3D" id="3.90.1210.10">
    <property type="entry name" value="Antifreeze-like/N-acetylneuraminic acid synthase C-terminal domain"/>
    <property type="match status" value="1"/>
</dbReference>
<gene>
    <name evidence="2" type="ORF">MSAR_07390</name>
</gene>
<proteinExistence type="predicted"/>
<dbReference type="AlphaFoldDB" id="A0A7I7SLH9"/>
<dbReference type="SMART" id="SM00858">
    <property type="entry name" value="SAF"/>
    <property type="match status" value="1"/>
</dbReference>
<evidence type="ECO:0000259" key="1">
    <source>
        <dbReference type="SMART" id="SM00858"/>
    </source>
</evidence>
<evidence type="ECO:0000313" key="2">
    <source>
        <dbReference type="EMBL" id="BBY57603.1"/>
    </source>
</evidence>
<reference evidence="2 3" key="1">
    <citation type="journal article" date="2019" name="Emerg. Microbes Infect.">
        <title>Comprehensive subspecies identification of 175 nontuberculous mycobacteria species based on 7547 genomic profiles.</title>
        <authorList>
            <person name="Matsumoto Y."/>
            <person name="Kinjo T."/>
            <person name="Motooka D."/>
            <person name="Nabeya D."/>
            <person name="Jung N."/>
            <person name="Uechi K."/>
            <person name="Horii T."/>
            <person name="Iida T."/>
            <person name="Fujita J."/>
            <person name="Nakamura S."/>
        </authorList>
    </citation>
    <scope>NUCLEOTIDE SEQUENCE [LARGE SCALE GENOMIC DNA]</scope>
    <source>
        <strain evidence="2 3">JCM 30395</strain>
    </source>
</reference>
<evidence type="ECO:0000313" key="3">
    <source>
        <dbReference type="Proteomes" id="UP000466445"/>
    </source>
</evidence>
<dbReference type="EMBL" id="AP022595">
    <property type="protein sequence ID" value="BBY57603.1"/>
    <property type="molecule type" value="Genomic_DNA"/>
</dbReference>
<keyword evidence="3" id="KW-1185">Reference proteome</keyword>
<name>A0A7I7SLH9_9MYCO</name>
<dbReference type="Pfam" id="PF08666">
    <property type="entry name" value="SAF"/>
    <property type="match status" value="1"/>
</dbReference>
<sequence>MTGMGESLNPTLPSRIRRFLRPDFTRTMLARRIAAGGLVILAGIAALRPNPDDQRSDVVVAAHDLSPGLALTAADIKLEKRSVTMIPDGAQLAIDDLIGSTLAGPARRGEVLTDARVLGSRLTGLAAGPDARIVPLHLADVAVLDLIRPGDVVDVMGAADAGSEAKPALAASDAVVVLVSPKQKAAGAGDDRVVLVALPAAAAHALAAATLVQTVTLTIR</sequence>